<dbReference type="EMBL" id="FRAP01000010">
    <property type="protein sequence ID" value="SHK68140.1"/>
    <property type="molecule type" value="Genomic_DNA"/>
</dbReference>
<gene>
    <name evidence="7" type="ORF">SAMN05443637_11055</name>
</gene>
<dbReference type="SUPFAM" id="SSF50022">
    <property type="entry name" value="ISP domain"/>
    <property type="match status" value="1"/>
</dbReference>
<dbReference type="Pfam" id="PF19112">
    <property type="entry name" value="VanA_C"/>
    <property type="match status" value="1"/>
</dbReference>
<dbReference type="PANTHER" id="PTHR21266:SF60">
    <property type="entry name" value="3-KETOSTEROID-9-ALPHA-MONOOXYGENASE, OXYGENASE COMPONENT"/>
    <property type="match status" value="1"/>
</dbReference>
<evidence type="ECO:0000256" key="4">
    <source>
        <dbReference type="ARBA" id="ARBA00023004"/>
    </source>
</evidence>
<dbReference type="OrthoDB" id="5243643at2"/>
<dbReference type="GO" id="GO:0032259">
    <property type="term" value="P:methylation"/>
    <property type="evidence" value="ECO:0007669"/>
    <property type="project" value="UniProtKB-KW"/>
</dbReference>
<dbReference type="InterPro" id="IPR044043">
    <property type="entry name" value="VanA_C_cat"/>
</dbReference>
<keyword evidence="7" id="KW-0489">Methyltransferase</keyword>
<proteinExistence type="predicted"/>
<reference evidence="7 8" key="1">
    <citation type="submission" date="2016-11" db="EMBL/GenBank/DDBJ databases">
        <authorList>
            <person name="Jaros S."/>
            <person name="Januszkiewicz K."/>
            <person name="Wedrychowicz H."/>
        </authorList>
    </citation>
    <scope>NUCLEOTIDE SEQUENCE [LARGE SCALE GENOMIC DNA]</scope>
    <source>
        <strain evidence="7 8">DSM 43832</strain>
    </source>
</reference>
<evidence type="ECO:0000259" key="6">
    <source>
        <dbReference type="PROSITE" id="PS51296"/>
    </source>
</evidence>
<keyword evidence="5" id="KW-0411">Iron-sulfur</keyword>
<evidence type="ECO:0000313" key="8">
    <source>
        <dbReference type="Proteomes" id="UP000184363"/>
    </source>
</evidence>
<sequence length="361" mass="39385">MAAPLARPAPERPQFVRNTWYIAALRSELDGPMLARTILGTSVNLYRTSDGTPVALRNRCPHRGYPLSEGTLGPDDVITCGYHGFRFGPDGTCLSVPGQQAVPAHADVQTYPVVENGPFVWIWMGDPALADPAEIPAETGFADPSFTFVPGHVVIDANHQLIADNVLDLSHESFIHATKIGTRDVAETGITSRSDESRWLVEASRIMPDAECPPTYRERTGLQSPIDREQHIHYFVPALYVLDVSVVKAASVHDPADGPRRPYLGKVVYGLTPLSARRTHYFFAIGRDYALGDAAMDEAVREGQLCLIEEDAAAVAILQELEDEEGPSPEVSTRLDTAALIARRMLARRLRAEAAAPASAR</sequence>
<dbReference type="Gene3D" id="3.90.380.10">
    <property type="entry name" value="Naphthalene 1,2-dioxygenase Alpha Subunit, Chain A, domain 1"/>
    <property type="match status" value="1"/>
</dbReference>
<feature type="domain" description="Rieske" evidence="6">
    <location>
        <begin position="20"/>
        <end position="122"/>
    </location>
</feature>
<keyword evidence="7" id="KW-0808">Transferase</keyword>
<keyword evidence="7" id="KW-0503">Monooxygenase</keyword>
<dbReference type="Proteomes" id="UP000184363">
    <property type="component" value="Unassembled WGS sequence"/>
</dbReference>
<keyword evidence="1" id="KW-0001">2Fe-2S</keyword>
<dbReference type="Pfam" id="PF00355">
    <property type="entry name" value="Rieske"/>
    <property type="match status" value="1"/>
</dbReference>
<keyword evidence="3" id="KW-0560">Oxidoreductase</keyword>
<evidence type="ECO:0000256" key="1">
    <source>
        <dbReference type="ARBA" id="ARBA00022714"/>
    </source>
</evidence>
<name>A0A1M6UG44_PSETH</name>
<dbReference type="GO" id="GO:0051537">
    <property type="term" value="F:2 iron, 2 sulfur cluster binding"/>
    <property type="evidence" value="ECO:0007669"/>
    <property type="project" value="UniProtKB-KW"/>
</dbReference>
<dbReference type="InterPro" id="IPR036922">
    <property type="entry name" value="Rieske_2Fe-2S_sf"/>
</dbReference>
<evidence type="ECO:0000256" key="2">
    <source>
        <dbReference type="ARBA" id="ARBA00022723"/>
    </source>
</evidence>
<keyword evidence="8" id="KW-1185">Reference proteome</keyword>
<dbReference type="AlphaFoldDB" id="A0A1M6UG44"/>
<keyword evidence="4" id="KW-0408">Iron</keyword>
<keyword evidence="2" id="KW-0479">Metal-binding</keyword>
<evidence type="ECO:0000256" key="3">
    <source>
        <dbReference type="ARBA" id="ARBA00023002"/>
    </source>
</evidence>
<dbReference type="GO" id="GO:0004497">
    <property type="term" value="F:monooxygenase activity"/>
    <property type="evidence" value="ECO:0007669"/>
    <property type="project" value="UniProtKB-KW"/>
</dbReference>
<dbReference type="PANTHER" id="PTHR21266">
    <property type="entry name" value="IRON-SULFUR DOMAIN CONTAINING PROTEIN"/>
    <property type="match status" value="1"/>
</dbReference>
<dbReference type="InterPro" id="IPR050584">
    <property type="entry name" value="Cholesterol_7-desaturase"/>
</dbReference>
<protein>
    <submittedName>
        <fullName evidence="7">Vanillate O-demethylase monooxygenase subunit</fullName>
    </submittedName>
</protein>
<accession>A0A1M6UG44</accession>
<evidence type="ECO:0000256" key="5">
    <source>
        <dbReference type="ARBA" id="ARBA00023014"/>
    </source>
</evidence>
<dbReference type="InterPro" id="IPR017941">
    <property type="entry name" value="Rieske_2Fe-2S"/>
</dbReference>
<dbReference type="GO" id="GO:0008168">
    <property type="term" value="F:methyltransferase activity"/>
    <property type="evidence" value="ECO:0007669"/>
    <property type="project" value="UniProtKB-KW"/>
</dbReference>
<dbReference type="GO" id="GO:0046872">
    <property type="term" value="F:metal ion binding"/>
    <property type="evidence" value="ECO:0007669"/>
    <property type="project" value="UniProtKB-KW"/>
</dbReference>
<dbReference type="STRING" id="1848.SAMN05443637_11055"/>
<dbReference type="GO" id="GO:0016705">
    <property type="term" value="F:oxidoreductase activity, acting on paired donors, with incorporation or reduction of molecular oxygen"/>
    <property type="evidence" value="ECO:0007669"/>
    <property type="project" value="UniProtKB-ARBA"/>
</dbReference>
<dbReference type="Gene3D" id="2.102.10.10">
    <property type="entry name" value="Rieske [2Fe-2S] iron-sulphur domain"/>
    <property type="match status" value="1"/>
</dbReference>
<organism evidence="7 8">
    <name type="scientific">Pseudonocardia thermophila</name>
    <dbReference type="NCBI Taxonomy" id="1848"/>
    <lineage>
        <taxon>Bacteria</taxon>
        <taxon>Bacillati</taxon>
        <taxon>Actinomycetota</taxon>
        <taxon>Actinomycetes</taxon>
        <taxon>Pseudonocardiales</taxon>
        <taxon>Pseudonocardiaceae</taxon>
        <taxon>Pseudonocardia</taxon>
    </lineage>
</organism>
<dbReference type="SUPFAM" id="SSF55961">
    <property type="entry name" value="Bet v1-like"/>
    <property type="match status" value="1"/>
</dbReference>
<dbReference type="RefSeq" id="WP_073457566.1">
    <property type="nucleotide sequence ID" value="NZ_CALGVN010000001.1"/>
</dbReference>
<evidence type="ECO:0000313" key="7">
    <source>
        <dbReference type="EMBL" id="SHK68140.1"/>
    </source>
</evidence>
<dbReference type="PROSITE" id="PS51296">
    <property type="entry name" value="RIESKE"/>
    <property type="match status" value="1"/>
</dbReference>